<dbReference type="InterPro" id="IPR016167">
    <property type="entry name" value="FAD-bd_PCMH_sub1"/>
</dbReference>
<organism evidence="11 12">
    <name type="scientific">Helianthus annuus</name>
    <name type="common">Common sunflower</name>
    <dbReference type="NCBI Taxonomy" id="4232"/>
    <lineage>
        <taxon>Eukaryota</taxon>
        <taxon>Viridiplantae</taxon>
        <taxon>Streptophyta</taxon>
        <taxon>Embryophyta</taxon>
        <taxon>Tracheophyta</taxon>
        <taxon>Spermatophyta</taxon>
        <taxon>Magnoliopsida</taxon>
        <taxon>eudicotyledons</taxon>
        <taxon>Gunneridae</taxon>
        <taxon>Pentapetalae</taxon>
        <taxon>asterids</taxon>
        <taxon>campanulids</taxon>
        <taxon>Asterales</taxon>
        <taxon>Asteraceae</taxon>
        <taxon>Asteroideae</taxon>
        <taxon>Heliantheae alliance</taxon>
        <taxon>Heliantheae</taxon>
        <taxon>Helianthus</taxon>
    </lineage>
</organism>
<evidence type="ECO:0000313" key="12">
    <source>
        <dbReference type="Proteomes" id="UP000215914"/>
    </source>
</evidence>
<keyword evidence="12" id="KW-1185">Reference proteome</keyword>
<evidence type="ECO:0000256" key="6">
    <source>
        <dbReference type="ARBA" id="ARBA00023157"/>
    </source>
</evidence>
<dbReference type="Gene3D" id="3.30.43.10">
    <property type="entry name" value="Uridine Diphospho-n-acetylenolpyruvylglucosamine Reductase, domain 2"/>
    <property type="match status" value="1"/>
</dbReference>
<dbReference type="EMBL" id="CM007901">
    <property type="protein sequence ID" value="OTG05066.1"/>
    <property type="molecule type" value="Genomic_DNA"/>
</dbReference>
<keyword evidence="6" id="KW-1015">Disulfide bond</keyword>
<dbReference type="AlphaFoldDB" id="A0A251T3K6"/>
<evidence type="ECO:0000256" key="5">
    <source>
        <dbReference type="ARBA" id="ARBA00022827"/>
    </source>
</evidence>
<feature type="signal peptide" evidence="8">
    <location>
        <begin position="1"/>
        <end position="19"/>
    </location>
</feature>
<name>A0A251T3K6_HELAN</name>
<dbReference type="Proteomes" id="UP000215914">
    <property type="component" value="Chromosome 12"/>
</dbReference>
<keyword evidence="4 8" id="KW-0732">Signal</keyword>
<dbReference type="OrthoDB" id="407275at2759"/>
<evidence type="ECO:0000256" key="8">
    <source>
        <dbReference type="SAM" id="SignalP"/>
    </source>
</evidence>
<evidence type="ECO:0000256" key="3">
    <source>
        <dbReference type="ARBA" id="ARBA00022630"/>
    </source>
</evidence>
<dbReference type="InterPro" id="IPR006094">
    <property type="entry name" value="Oxid_FAD_bind_N"/>
</dbReference>
<comment type="cofactor">
    <cofactor evidence="1">
        <name>FAD</name>
        <dbReference type="ChEBI" id="CHEBI:57692"/>
    </cofactor>
</comment>
<dbReference type="PROSITE" id="PS51387">
    <property type="entry name" value="FAD_PCMH"/>
    <property type="match status" value="1"/>
</dbReference>
<dbReference type="PANTHER" id="PTHR32448">
    <property type="entry name" value="OS08G0158400 PROTEIN"/>
    <property type="match status" value="1"/>
</dbReference>
<dbReference type="InterPro" id="IPR016169">
    <property type="entry name" value="FAD-bd_PCMH_sub2"/>
</dbReference>
<feature type="chain" id="PRO_5041059889" evidence="8">
    <location>
        <begin position="20"/>
        <end position="533"/>
    </location>
</feature>
<dbReference type="InParanoid" id="A0A251T3K6"/>
<dbReference type="OMA" id="HAYIRNP"/>
<dbReference type="InterPro" id="IPR012951">
    <property type="entry name" value="BBE"/>
</dbReference>
<keyword evidence="10" id="KW-0560">Oxidoreductase</keyword>
<dbReference type="Gene3D" id="3.30.465.10">
    <property type="match status" value="1"/>
</dbReference>
<keyword evidence="3" id="KW-0285">Flavoprotein</keyword>
<evidence type="ECO:0000313" key="10">
    <source>
        <dbReference type="EMBL" id="KAF5778058.1"/>
    </source>
</evidence>
<dbReference type="Gene3D" id="3.40.462.20">
    <property type="match status" value="1"/>
</dbReference>
<dbReference type="EC" id="1.3.3.8" evidence="10"/>
<dbReference type="Pfam" id="PF01565">
    <property type="entry name" value="FAD_binding_4"/>
    <property type="match status" value="1"/>
</dbReference>
<dbReference type="GO" id="GO:0050328">
    <property type="term" value="F:tetrahydroberberine oxidase activity"/>
    <property type="evidence" value="ECO:0007669"/>
    <property type="project" value="UniProtKB-EC"/>
</dbReference>
<dbReference type="EMBL" id="MNCJ02000327">
    <property type="protein sequence ID" value="KAF5778058.1"/>
    <property type="molecule type" value="Genomic_DNA"/>
</dbReference>
<dbReference type="Pfam" id="PF08031">
    <property type="entry name" value="BBE"/>
    <property type="match status" value="1"/>
</dbReference>
<dbReference type="InterPro" id="IPR036318">
    <property type="entry name" value="FAD-bd_PCMH-like_sf"/>
</dbReference>
<evidence type="ECO:0000256" key="4">
    <source>
        <dbReference type="ARBA" id="ARBA00022729"/>
    </source>
</evidence>
<evidence type="ECO:0000256" key="7">
    <source>
        <dbReference type="ARBA" id="ARBA00023180"/>
    </source>
</evidence>
<dbReference type="STRING" id="4232.A0A251T3K6"/>
<dbReference type="FunFam" id="3.30.43.10:FF:000004">
    <property type="entry name" value="Berberine bridge enzyme-like 15"/>
    <property type="match status" value="1"/>
</dbReference>
<reference evidence="10 12" key="1">
    <citation type="journal article" date="2017" name="Nature">
        <title>The sunflower genome provides insights into oil metabolism, flowering and Asterid evolution.</title>
        <authorList>
            <person name="Badouin H."/>
            <person name="Gouzy J."/>
            <person name="Grassa C.J."/>
            <person name="Murat F."/>
            <person name="Staton S.E."/>
            <person name="Cottret L."/>
            <person name="Lelandais-Briere C."/>
            <person name="Owens G.L."/>
            <person name="Carrere S."/>
            <person name="Mayjonade B."/>
            <person name="Legrand L."/>
            <person name="Gill N."/>
            <person name="Kane N.C."/>
            <person name="Bowers J.E."/>
            <person name="Hubner S."/>
            <person name="Bellec A."/>
            <person name="Berard A."/>
            <person name="Berges H."/>
            <person name="Blanchet N."/>
            <person name="Boniface M.C."/>
            <person name="Brunel D."/>
            <person name="Catrice O."/>
            <person name="Chaidir N."/>
            <person name="Claudel C."/>
            <person name="Donnadieu C."/>
            <person name="Faraut T."/>
            <person name="Fievet G."/>
            <person name="Helmstetter N."/>
            <person name="King M."/>
            <person name="Knapp S.J."/>
            <person name="Lai Z."/>
            <person name="Le Paslier M.C."/>
            <person name="Lippi Y."/>
            <person name="Lorenzon L."/>
            <person name="Mandel J.R."/>
            <person name="Marage G."/>
            <person name="Marchand G."/>
            <person name="Marquand E."/>
            <person name="Bret-Mestries E."/>
            <person name="Morien E."/>
            <person name="Nambeesan S."/>
            <person name="Nguyen T."/>
            <person name="Pegot-Espagnet P."/>
            <person name="Pouilly N."/>
            <person name="Raftis F."/>
            <person name="Sallet E."/>
            <person name="Schiex T."/>
            <person name="Thomas J."/>
            <person name="Vandecasteele C."/>
            <person name="Vares D."/>
            <person name="Vear F."/>
            <person name="Vautrin S."/>
            <person name="Crespi M."/>
            <person name="Mangin B."/>
            <person name="Burke J.M."/>
            <person name="Salse J."/>
            <person name="Munos S."/>
            <person name="Vincourt P."/>
            <person name="Rieseberg L.H."/>
            <person name="Langlade N.B."/>
        </authorList>
    </citation>
    <scope>NUCLEOTIDE SEQUENCE [LARGE SCALE GENOMIC DNA]</scope>
    <source>
        <strain evidence="12">cv. SF193</strain>
        <tissue evidence="10">Leaves</tissue>
    </source>
</reference>
<protein>
    <submittedName>
        <fullName evidence="11">Putative berberine/berberine-like, FAD-binding, type 2</fullName>
    </submittedName>
    <submittedName>
        <fullName evidence="10">Tetrahydroberberine oxidase</fullName>
        <ecNumber evidence="10">1.3.3.8</ecNumber>
    </submittedName>
</protein>
<proteinExistence type="inferred from homology"/>
<reference evidence="11" key="2">
    <citation type="submission" date="2017-02" db="EMBL/GenBank/DDBJ databases">
        <title>Sunflower complete genome.</title>
        <authorList>
            <person name="Langlade N."/>
            <person name="Munos S."/>
        </authorList>
    </citation>
    <scope>NUCLEOTIDE SEQUENCE [LARGE SCALE GENOMIC DNA]</scope>
    <source>
        <tissue evidence="11">Leaves</tissue>
    </source>
</reference>
<dbReference type="GO" id="GO:0071949">
    <property type="term" value="F:FAD binding"/>
    <property type="evidence" value="ECO:0007669"/>
    <property type="project" value="InterPro"/>
</dbReference>
<keyword evidence="7" id="KW-0325">Glycoprotein</keyword>
<dbReference type="InterPro" id="IPR016166">
    <property type="entry name" value="FAD-bd_PCMH"/>
</dbReference>
<evidence type="ECO:0000259" key="9">
    <source>
        <dbReference type="PROSITE" id="PS51387"/>
    </source>
</evidence>
<evidence type="ECO:0000256" key="2">
    <source>
        <dbReference type="ARBA" id="ARBA00005466"/>
    </source>
</evidence>
<reference evidence="10" key="3">
    <citation type="submission" date="2020-06" db="EMBL/GenBank/DDBJ databases">
        <title>Helianthus annuus Genome sequencing and assembly Release 2.</title>
        <authorList>
            <person name="Gouzy J."/>
            <person name="Langlade N."/>
            <person name="Munos S."/>
        </authorList>
    </citation>
    <scope>NUCLEOTIDE SEQUENCE</scope>
    <source>
        <tissue evidence="10">Leaves</tissue>
    </source>
</reference>
<evidence type="ECO:0000256" key="1">
    <source>
        <dbReference type="ARBA" id="ARBA00001974"/>
    </source>
</evidence>
<accession>A0A251T3K6</accession>
<evidence type="ECO:0000313" key="11">
    <source>
        <dbReference type="EMBL" id="OTG05066.1"/>
    </source>
</evidence>
<dbReference type="FunCoup" id="A0A251T3K6">
    <property type="interactions" value="108"/>
</dbReference>
<dbReference type="SUPFAM" id="SSF56176">
    <property type="entry name" value="FAD-binding/transporter-associated domain-like"/>
    <property type="match status" value="1"/>
</dbReference>
<dbReference type="Gramene" id="mRNA:HanXRQr2_Chr12g0543061">
    <property type="protein sequence ID" value="CDS:HanXRQr2_Chr12g0543061.1"/>
    <property type="gene ID" value="HanXRQr2_Chr12g0543061"/>
</dbReference>
<gene>
    <name evidence="11" type="ORF">HannXRQ_Chr12g0369421</name>
    <name evidence="10" type="ORF">HanXRQr2_Chr12g0543061</name>
</gene>
<sequence>MAVPILSLFLLFISIKSSANNITNTFIDCLNSFSEPTFPINGTIYTPDNSSFSSVFHAYIRNPVFYNSTRTKPSLIITPLHVSHIQAAVICAQLHGLQMRTRSGGHDYEGLSYLSYSNTPFFILDLFNLRSVDVNIEQETVWVQTGATLGEVYYGIAEKSNIHGLPGGVCPTVGVGGHCSGAGYGNMLRKYGLTADCIVDALLVDVNGAVLDRESMGEDLFWAITGGGGASFGVVLAFKFKLVSVPPQVTFFNSKRTVERKIIKIAEKWFHVAHRLDKDLFIRMSFDVSTDRKGIKHVHASFPSLFLGNSTRLLSLMDDSFPELGLQDSELVEMSWVESALVYAGFPVGTPIETLLSRTQQPGRDRPFKIKSDYLKNPISKKGLKFIFKKMKELPNQMITFSPFGGRMEEISEFAKPFPHRAGNLAMIEYETYWNELGTEAAKKNLEFARKMHEHMTPYVSDNPREAFYNYRDLDNGVNHHGKYSYEEGMVYGIRYFKEVNYNRLVMVKTMVDPNNFFSNEQGIPAFQSSDDM</sequence>
<comment type="similarity">
    <text evidence="2">Belongs to the oxygen-dependent FAD-linked oxidoreductase family.</text>
</comment>
<feature type="domain" description="FAD-binding PCMH-type" evidence="9">
    <location>
        <begin position="69"/>
        <end position="245"/>
    </location>
</feature>
<keyword evidence="5" id="KW-0274">FAD</keyword>